<dbReference type="PANTHER" id="PTHR42978:SF3">
    <property type="entry name" value="BLR3078 PROTEIN"/>
    <property type="match status" value="1"/>
</dbReference>
<dbReference type="GO" id="GO:0016787">
    <property type="term" value="F:hydrolase activity"/>
    <property type="evidence" value="ECO:0007669"/>
    <property type="project" value="UniProtKB-KW"/>
</dbReference>
<evidence type="ECO:0000256" key="1">
    <source>
        <dbReference type="ARBA" id="ARBA00007749"/>
    </source>
</evidence>
<keyword evidence="3" id="KW-0378">Hydrolase</keyword>
<organism evidence="6 7">
    <name type="scientific">Labilithrix luteola</name>
    <dbReference type="NCBI Taxonomy" id="1391654"/>
    <lineage>
        <taxon>Bacteria</taxon>
        <taxon>Pseudomonadati</taxon>
        <taxon>Myxococcota</taxon>
        <taxon>Polyangia</taxon>
        <taxon>Polyangiales</taxon>
        <taxon>Labilitrichaceae</taxon>
        <taxon>Labilithrix</taxon>
    </lineage>
</organism>
<evidence type="ECO:0000256" key="4">
    <source>
        <dbReference type="ARBA" id="ARBA00022833"/>
    </source>
</evidence>
<dbReference type="InterPro" id="IPR001279">
    <property type="entry name" value="Metallo-B-lactamas"/>
</dbReference>
<protein>
    <recommendedName>
        <fullName evidence="5">Metallo-beta-lactamase domain-containing protein</fullName>
    </recommendedName>
</protein>
<sequence>MGMRVHHLNAATLCPASARLVNGRGGLFERARLVCHVLVVETSTGLLLVDTGLGRDDLATPSRLGRTWLRQVSPRLDQAEPVVAQLARIGATANDVRAIVLTHLDLDHAGGIADFPRATIHVHTRELEAASQGLGTRSNVRYVHDQWRHGPIWSTFEDGNDRWFGFEGVRTLGETKDEVLLVPLRGHSTGHTGVALRSCDRWLLHAGDGYFFHGQVETPPHAPRILRAFQRRSDVDTAARAANQERLRALVESHEDEVTLFCAHDALEFDRLRGDLQTQPE</sequence>
<comment type="similarity">
    <text evidence="1">Belongs to the metallo-beta-lactamase superfamily.</text>
</comment>
<dbReference type="SUPFAM" id="SSF56281">
    <property type="entry name" value="Metallo-hydrolase/oxidoreductase"/>
    <property type="match status" value="1"/>
</dbReference>
<dbReference type="InterPro" id="IPR051013">
    <property type="entry name" value="MBL_superfamily_lactonases"/>
</dbReference>
<evidence type="ECO:0000313" key="7">
    <source>
        <dbReference type="Proteomes" id="UP000064967"/>
    </source>
</evidence>
<keyword evidence="2" id="KW-0479">Metal-binding</keyword>
<reference evidence="6 7" key="1">
    <citation type="submission" date="2015-08" db="EMBL/GenBank/DDBJ databases">
        <authorList>
            <person name="Babu N.S."/>
            <person name="Beckwith C.J."/>
            <person name="Beseler K.G."/>
            <person name="Brison A."/>
            <person name="Carone J.V."/>
            <person name="Caskin T.P."/>
            <person name="Diamond M."/>
            <person name="Durham M.E."/>
            <person name="Foxe J.M."/>
            <person name="Go M."/>
            <person name="Henderson B.A."/>
            <person name="Jones I.B."/>
            <person name="McGettigan J.A."/>
            <person name="Micheletti S.J."/>
            <person name="Nasrallah M.E."/>
            <person name="Ortiz D."/>
            <person name="Piller C.R."/>
            <person name="Privatt S.R."/>
            <person name="Schneider S.L."/>
            <person name="Sharp S."/>
            <person name="Smith T.C."/>
            <person name="Stanton J.D."/>
            <person name="Ullery H.E."/>
            <person name="Wilson R.J."/>
            <person name="Serrano M.G."/>
            <person name="Buck G."/>
            <person name="Lee V."/>
            <person name="Wang Y."/>
            <person name="Carvalho R."/>
            <person name="Voegtly L."/>
            <person name="Shi R."/>
            <person name="Duckworth R."/>
            <person name="Johnson A."/>
            <person name="Loviza R."/>
            <person name="Walstead R."/>
            <person name="Shah Z."/>
            <person name="Kiflezghi M."/>
            <person name="Wade K."/>
            <person name="Ball S.L."/>
            <person name="Bradley K.W."/>
            <person name="Asai D.J."/>
            <person name="Bowman C.A."/>
            <person name="Russell D.A."/>
            <person name="Pope W.H."/>
            <person name="Jacobs-Sera D."/>
            <person name="Hendrix R.W."/>
            <person name="Hatfull G.F."/>
        </authorList>
    </citation>
    <scope>NUCLEOTIDE SEQUENCE [LARGE SCALE GENOMIC DNA]</scope>
    <source>
        <strain evidence="6 7">DSM 27648</strain>
    </source>
</reference>
<dbReference type="Gene3D" id="3.60.15.10">
    <property type="entry name" value="Ribonuclease Z/Hydroxyacylglutathione hydrolase-like"/>
    <property type="match status" value="1"/>
</dbReference>
<dbReference type="InterPro" id="IPR036866">
    <property type="entry name" value="RibonucZ/Hydroxyglut_hydro"/>
</dbReference>
<dbReference type="GO" id="GO:0046872">
    <property type="term" value="F:metal ion binding"/>
    <property type="evidence" value="ECO:0007669"/>
    <property type="project" value="UniProtKB-KW"/>
</dbReference>
<evidence type="ECO:0000256" key="2">
    <source>
        <dbReference type="ARBA" id="ARBA00022723"/>
    </source>
</evidence>
<keyword evidence="4" id="KW-0862">Zinc</keyword>
<evidence type="ECO:0000313" key="6">
    <source>
        <dbReference type="EMBL" id="AKU97499.1"/>
    </source>
</evidence>
<dbReference type="PANTHER" id="PTHR42978">
    <property type="entry name" value="QUORUM-QUENCHING LACTONASE YTNP-RELATED-RELATED"/>
    <property type="match status" value="1"/>
</dbReference>
<dbReference type="Pfam" id="PF00753">
    <property type="entry name" value="Lactamase_B"/>
    <property type="match status" value="1"/>
</dbReference>
<dbReference type="STRING" id="1391654.AKJ09_04163"/>
<proteinExistence type="inferred from homology"/>
<keyword evidence="7" id="KW-1185">Reference proteome</keyword>
<accession>A0A0K1PWI0</accession>
<feature type="domain" description="Metallo-beta-lactamase" evidence="5">
    <location>
        <begin position="34"/>
        <end position="264"/>
    </location>
</feature>
<gene>
    <name evidence="6" type="ORF">AKJ09_04163</name>
</gene>
<dbReference type="Proteomes" id="UP000064967">
    <property type="component" value="Chromosome"/>
</dbReference>
<dbReference type="EMBL" id="CP012333">
    <property type="protein sequence ID" value="AKU97499.1"/>
    <property type="molecule type" value="Genomic_DNA"/>
</dbReference>
<evidence type="ECO:0000256" key="3">
    <source>
        <dbReference type="ARBA" id="ARBA00022801"/>
    </source>
</evidence>
<dbReference type="SMART" id="SM00849">
    <property type="entry name" value="Lactamase_B"/>
    <property type="match status" value="1"/>
</dbReference>
<dbReference type="AlphaFoldDB" id="A0A0K1PWI0"/>
<dbReference type="CDD" id="cd07742">
    <property type="entry name" value="metallo-hydrolase-like_MBL-fold"/>
    <property type="match status" value="1"/>
</dbReference>
<evidence type="ECO:0000259" key="5">
    <source>
        <dbReference type="SMART" id="SM00849"/>
    </source>
</evidence>
<dbReference type="KEGG" id="llu:AKJ09_04163"/>
<dbReference type="PATRIC" id="fig|1391654.3.peg.4219"/>
<name>A0A0K1PWI0_9BACT</name>